<dbReference type="KEGG" id="nch:A0U93_09925"/>
<comment type="similarity">
    <text evidence="2">Belongs to the FliR/MopE/SpaR family.</text>
</comment>
<organism evidence="7 8">
    <name type="scientific">Neoasaia chiangmaiensis</name>
    <dbReference type="NCBI Taxonomy" id="320497"/>
    <lineage>
        <taxon>Bacteria</taxon>
        <taxon>Pseudomonadati</taxon>
        <taxon>Pseudomonadota</taxon>
        <taxon>Alphaproteobacteria</taxon>
        <taxon>Acetobacterales</taxon>
        <taxon>Acetobacteraceae</taxon>
        <taxon>Neoasaia</taxon>
    </lineage>
</organism>
<protein>
    <submittedName>
        <fullName evidence="7">Flagellar biosynthesis protein FliR</fullName>
    </submittedName>
</protein>
<keyword evidence="5" id="KW-1133">Transmembrane helix</keyword>
<dbReference type="Proteomes" id="UP000188604">
    <property type="component" value="Chromosome"/>
</dbReference>
<evidence type="ECO:0000256" key="5">
    <source>
        <dbReference type="ARBA" id="ARBA00022989"/>
    </source>
</evidence>
<evidence type="ECO:0000256" key="6">
    <source>
        <dbReference type="ARBA" id="ARBA00023136"/>
    </source>
</evidence>
<dbReference type="PANTHER" id="PTHR30065:SF8">
    <property type="entry name" value="FLAGELLAR BIOSYNTHETIC PROTEIN FLIR"/>
    <property type="match status" value="1"/>
</dbReference>
<evidence type="ECO:0000256" key="2">
    <source>
        <dbReference type="ARBA" id="ARBA00009772"/>
    </source>
</evidence>
<keyword evidence="6" id="KW-0472">Membrane</keyword>
<proteinExistence type="inferred from homology"/>
<gene>
    <name evidence="7" type="ORF">A0U93_09925</name>
</gene>
<name>A0A1U9KQV6_9PROT</name>
<dbReference type="EMBL" id="CP014691">
    <property type="protein sequence ID" value="AQS88208.1"/>
    <property type="molecule type" value="Genomic_DNA"/>
</dbReference>
<sequence>MSGPADSILLVSLPATALLFALVLCRVSAVVMLMPGLGETSSPMTVRAGLAVGLTFLIAPTAASIFAADGLTDAAPLRVLALASVELFVGLFLGWLARLAAMILPLAGQFLSLLTGLSSVLQPDPELGAETSVLSRFFSLLAPVLLLTSGIYIYPIRALVGSYDFIPPGGALWGAVQWPILEDTTHVVIQTTERMFVLSLELIAPFLLLSVLWQIALGIVSRVIPNLQIYNLATPLQIIGGLALLALLLRPMTVVWGNWSFDMLSHLPGL</sequence>
<keyword evidence="4" id="KW-0812">Transmembrane</keyword>
<keyword evidence="7" id="KW-0966">Cell projection</keyword>
<comment type="subcellular location">
    <subcellularLocation>
        <location evidence="1">Cell membrane</location>
        <topology evidence="1">Multi-pass membrane protein</topology>
    </subcellularLocation>
</comment>
<keyword evidence="8" id="KW-1185">Reference proteome</keyword>
<evidence type="ECO:0000256" key="3">
    <source>
        <dbReference type="ARBA" id="ARBA00022475"/>
    </source>
</evidence>
<dbReference type="STRING" id="320497.A0U93_09925"/>
<evidence type="ECO:0000256" key="1">
    <source>
        <dbReference type="ARBA" id="ARBA00004651"/>
    </source>
</evidence>
<keyword evidence="3" id="KW-1003">Cell membrane</keyword>
<accession>A0A1U9KQV6</accession>
<dbReference type="PANTHER" id="PTHR30065">
    <property type="entry name" value="FLAGELLAR BIOSYNTHETIC PROTEIN FLIR"/>
    <property type="match status" value="1"/>
</dbReference>
<evidence type="ECO:0000256" key="4">
    <source>
        <dbReference type="ARBA" id="ARBA00022692"/>
    </source>
</evidence>
<dbReference type="PRINTS" id="PR00953">
    <property type="entry name" value="TYPE3IMRPROT"/>
</dbReference>
<dbReference type="InterPro" id="IPR002010">
    <property type="entry name" value="T3SS_IM_R"/>
</dbReference>
<dbReference type="AlphaFoldDB" id="A0A1U9KQV6"/>
<keyword evidence="7" id="KW-0969">Cilium</keyword>
<dbReference type="RefSeq" id="WP_077807225.1">
    <property type="nucleotide sequence ID" value="NZ_BJXS01000003.1"/>
</dbReference>
<dbReference type="GO" id="GO:0005886">
    <property type="term" value="C:plasma membrane"/>
    <property type="evidence" value="ECO:0007669"/>
    <property type="project" value="UniProtKB-SubCell"/>
</dbReference>
<dbReference type="Pfam" id="PF01311">
    <property type="entry name" value="Bac_export_1"/>
    <property type="match status" value="1"/>
</dbReference>
<keyword evidence="7" id="KW-0282">Flagellum</keyword>
<evidence type="ECO:0000313" key="8">
    <source>
        <dbReference type="Proteomes" id="UP000188604"/>
    </source>
</evidence>
<dbReference type="GO" id="GO:0006605">
    <property type="term" value="P:protein targeting"/>
    <property type="evidence" value="ECO:0007669"/>
    <property type="project" value="InterPro"/>
</dbReference>
<dbReference type="OrthoDB" id="9779817at2"/>
<evidence type="ECO:0000313" key="7">
    <source>
        <dbReference type="EMBL" id="AQS88208.1"/>
    </source>
</evidence>
<reference evidence="7 8" key="1">
    <citation type="submission" date="2016-03" db="EMBL/GenBank/DDBJ databases">
        <title>Acetic acid bacteria sequencing.</title>
        <authorList>
            <person name="Brandt J."/>
            <person name="Jakob F."/>
            <person name="Vogel R.F."/>
        </authorList>
    </citation>
    <scope>NUCLEOTIDE SEQUENCE [LARGE SCALE GENOMIC DNA]</scope>
    <source>
        <strain evidence="7 8">NBRC 101099</strain>
    </source>
</reference>